<keyword evidence="2" id="KW-0446">Lipid-binding</keyword>
<feature type="domain" description="ACB" evidence="3">
    <location>
        <begin position="17"/>
        <end position="83"/>
    </location>
</feature>
<keyword evidence="5" id="KW-1185">Reference proteome</keyword>
<dbReference type="AlphaFoldDB" id="A0ABD1GSG6"/>
<sequence length="83" mass="8903">MTAVAAMSRGGSSLAYPERFYAAAYVGFGGSPTSAAKGVASKFSNDAALLLYVLYQQETVGPCNNPKPRAWNPIEHSKWTRFA</sequence>
<organism evidence="4 5">
    <name type="scientific">Salvia divinorum</name>
    <name type="common">Maria pastora</name>
    <name type="synonym">Diviner's sage</name>
    <dbReference type="NCBI Taxonomy" id="28513"/>
    <lineage>
        <taxon>Eukaryota</taxon>
        <taxon>Viridiplantae</taxon>
        <taxon>Streptophyta</taxon>
        <taxon>Embryophyta</taxon>
        <taxon>Tracheophyta</taxon>
        <taxon>Spermatophyta</taxon>
        <taxon>Magnoliopsida</taxon>
        <taxon>eudicotyledons</taxon>
        <taxon>Gunneridae</taxon>
        <taxon>Pentapetalae</taxon>
        <taxon>asterids</taxon>
        <taxon>lamiids</taxon>
        <taxon>Lamiales</taxon>
        <taxon>Lamiaceae</taxon>
        <taxon>Nepetoideae</taxon>
        <taxon>Mentheae</taxon>
        <taxon>Salviinae</taxon>
        <taxon>Salvia</taxon>
        <taxon>Salvia subgen. Calosphace</taxon>
    </lineage>
</organism>
<dbReference type="InterPro" id="IPR014352">
    <property type="entry name" value="FERM/acyl-CoA-bd_prot_sf"/>
</dbReference>
<protein>
    <submittedName>
        <fullName evidence="4">Acyl-CoA-binding domain-containing protein 4</fullName>
    </submittedName>
</protein>
<dbReference type="Pfam" id="PF00887">
    <property type="entry name" value="ACBP"/>
    <property type="match status" value="1"/>
</dbReference>
<evidence type="ECO:0000313" key="4">
    <source>
        <dbReference type="EMBL" id="KAL1546024.1"/>
    </source>
</evidence>
<gene>
    <name evidence="4" type="primary">ACBP4</name>
    <name evidence="4" type="ORF">AAHA92_22683</name>
</gene>
<dbReference type="SUPFAM" id="SSF47027">
    <property type="entry name" value="Acyl-CoA binding protein"/>
    <property type="match status" value="1"/>
</dbReference>
<dbReference type="EMBL" id="JBEAFC010000008">
    <property type="protein sequence ID" value="KAL1546024.1"/>
    <property type="molecule type" value="Genomic_DNA"/>
</dbReference>
<accession>A0ABD1GSG6</accession>
<evidence type="ECO:0000256" key="2">
    <source>
        <dbReference type="ARBA" id="ARBA00023121"/>
    </source>
</evidence>
<dbReference type="Proteomes" id="UP001567538">
    <property type="component" value="Unassembled WGS sequence"/>
</dbReference>
<evidence type="ECO:0000313" key="5">
    <source>
        <dbReference type="Proteomes" id="UP001567538"/>
    </source>
</evidence>
<dbReference type="Gene3D" id="1.20.80.10">
    <property type="match status" value="1"/>
</dbReference>
<evidence type="ECO:0000256" key="1">
    <source>
        <dbReference type="ARBA" id="ARBA00005567"/>
    </source>
</evidence>
<comment type="similarity">
    <text evidence="1">Belongs to the ACBP family.</text>
</comment>
<evidence type="ECO:0000259" key="3">
    <source>
        <dbReference type="PROSITE" id="PS51228"/>
    </source>
</evidence>
<dbReference type="GO" id="GO:0000062">
    <property type="term" value="F:fatty-acyl-CoA binding"/>
    <property type="evidence" value="ECO:0007669"/>
    <property type="project" value="UniProtKB-ARBA"/>
</dbReference>
<proteinExistence type="inferred from homology"/>
<comment type="caution">
    <text evidence="4">The sequence shown here is derived from an EMBL/GenBank/DDBJ whole genome shotgun (WGS) entry which is preliminary data.</text>
</comment>
<dbReference type="InterPro" id="IPR035984">
    <property type="entry name" value="Acyl-CoA-binding_sf"/>
</dbReference>
<reference evidence="4 5" key="1">
    <citation type="submission" date="2024-06" db="EMBL/GenBank/DDBJ databases">
        <title>A chromosome level genome sequence of Diviner's sage (Salvia divinorum).</title>
        <authorList>
            <person name="Ford S.A."/>
            <person name="Ro D.-K."/>
            <person name="Ness R.W."/>
            <person name="Phillips M.A."/>
        </authorList>
    </citation>
    <scope>NUCLEOTIDE SEQUENCE [LARGE SCALE GENOMIC DNA]</scope>
    <source>
        <strain evidence="4">SAF-2024a</strain>
        <tissue evidence="4">Leaf</tissue>
    </source>
</reference>
<dbReference type="PROSITE" id="PS51228">
    <property type="entry name" value="ACB_2"/>
    <property type="match status" value="1"/>
</dbReference>
<dbReference type="InterPro" id="IPR000582">
    <property type="entry name" value="Acyl-CoA-binding_protein"/>
</dbReference>
<name>A0ABD1GSG6_SALDI</name>